<feature type="transmembrane region" description="Helical" evidence="1">
    <location>
        <begin position="6"/>
        <end position="22"/>
    </location>
</feature>
<name>A0ABR7JL41_9FIRM</name>
<reference evidence="2 3" key="1">
    <citation type="submission" date="2020-08" db="EMBL/GenBank/DDBJ databases">
        <authorList>
            <person name="Liu C."/>
            <person name="Sun Q."/>
        </authorList>
    </citation>
    <scope>NUCLEOTIDE SEQUENCE [LARGE SCALE GENOMIC DNA]</scope>
    <source>
        <strain evidence="2 3">NSJ-18</strain>
    </source>
</reference>
<keyword evidence="1" id="KW-1133">Transmembrane helix</keyword>
<dbReference type="InterPro" id="IPR038690">
    <property type="entry name" value="NusG_2_sf"/>
</dbReference>
<comment type="caution">
    <text evidence="2">The sequence shown here is derived from an EMBL/GenBank/DDBJ whole genome shotgun (WGS) entry which is preliminary data.</text>
</comment>
<dbReference type="RefSeq" id="WP_153925638.1">
    <property type="nucleotide sequence ID" value="NZ_JACRWE010000001.1"/>
</dbReference>
<protein>
    <submittedName>
        <fullName evidence="2">NusG domain II-containing protein</fullName>
    </submittedName>
</protein>
<organism evidence="2 3">
    <name type="scientific">Romboutsia faecis</name>
    <dbReference type="NCBI Taxonomy" id="2764597"/>
    <lineage>
        <taxon>Bacteria</taxon>
        <taxon>Bacillati</taxon>
        <taxon>Bacillota</taxon>
        <taxon>Clostridia</taxon>
        <taxon>Peptostreptococcales</taxon>
        <taxon>Peptostreptococcaceae</taxon>
        <taxon>Romboutsia</taxon>
    </lineage>
</organism>
<dbReference type="Proteomes" id="UP000609849">
    <property type="component" value="Unassembled WGS sequence"/>
</dbReference>
<sequence>MKKKDILLVSSIIFMIIVLFIVNNNIDKEKSEAIEIYVNNEIYKTVSINDEEDLIIETGSEYNHIKIHDGGVEMVDASCADNVCVDTGFISKISERIVCMPNKVVIKVKKLESIDNKEDVISE</sequence>
<dbReference type="Pfam" id="PF07009">
    <property type="entry name" value="NusG_II"/>
    <property type="match status" value="1"/>
</dbReference>
<evidence type="ECO:0000313" key="2">
    <source>
        <dbReference type="EMBL" id="MBC5995644.1"/>
    </source>
</evidence>
<keyword evidence="3" id="KW-1185">Reference proteome</keyword>
<accession>A0ABR7JL41</accession>
<keyword evidence="1" id="KW-0812">Transmembrane</keyword>
<keyword evidence="1" id="KW-0472">Membrane</keyword>
<dbReference type="Gene3D" id="2.60.320.10">
    <property type="entry name" value="N-utilization substance G protein NusG, insert domain"/>
    <property type="match status" value="1"/>
</dbReference>
<evidence type="ECO:0000313" key="3">
    <source>
        <dbReference type="Proteomes" id="UP000609849"/>
    </source>
</evidence>
<dbReference type="EMBL" id="JACRWE010000001">
    <property type="protein sequence ID" value="MBC5995644.1"/>
    <property type="molecule type" value="Genomic_DNA"/>
</dbReference>
<evidence type="ECO:0000256" key="1">
    <source>
        <dbReference type="SAM" id="Phobius"/>
    </source>
</evidence>
<gene>
    <name evidence="2" type="ORF">H8923_02620</name>
</gene>
<proteinExistence type="predicted"/>